<sequence length="72" mass="8105">MNFWVFCEMKRDEQGQDYPAYGIAWEGGQQPDISDDEAFVEDLANLLYVEQVDACHIHNVIEDCLAAGALPV</sequence>
<proteinExistence type="predicted"/>
<comment type="caution">
    <text evidence="1">The sequence shown here is derived from an EMBL/GenBank/DDBJ whole genome shotgun (WGS) entry which is preliminary data.</text>
</comment>
<gene>
    <name evidence="1" type="ORF">H9698_00065</name>
</gene>
<name>A0A9D2Q3A3_9FIRM</name>
<dbReference type="EMBL" id="DWWA01000001">
    <property type="protein sequence ID" value="HJC71179.1"/>
    <property type="molecule type" value="Genomic_DNA"/>
</dbReference>
<reference evidence="1" key="1">
    <citation type="journal article" date="2021" name="PeerJ">
        <title>Extensive microbial diversity within the chicken gut microbiome revealed by metagenomics and culture.</title>
        <authorList>
            <person name="Gilroy R."/>
            <person name="Ravi A."/>
            <person name="Getino M."/>
            <person name="Pursley I."/>
            <person name="Horton D.L."/>
            <person name="Alikhan N.F."/>
            <person name="Baker D."/>
            <person name="Gharbi K."/>
            <person name="Hall N."/>
            <person name="Watson M."/>
            <person name="Adriaenssens E.M."/>
            <person name="Foster-Nyarko E."/>
            <person name="Jarju S."/>
            <person name="Secka A."/>
            <person name="Antonio M."/>
            <person name="Oren A."/>
            <person name="Chaudhuri R.R."/>
            <person name="La Ragione R."/>
            <person name="Hildebrand F."/>
            <person name="Pallen M.J."/>
        </authorList>
    </citation>
    <scope>NUCLEOTIDE SEQUENCE</scope>
    <source>
        <strain evidence="1">5933</strain>
    </source>
</reference>
<organism evidence="1 2">
    <name type="scientific">Candidatus Ruthenibacterium merdavium</name>
    <dbReference type="NCBI Taxonomy" id="2838752"/>
    <lineage>
        <taxon>Bacteria</taxon>
        <taxon>Bacillati</taxon>
        <taxon>Bacillota</taxon>
        <taxon>Clostridia</taxon>
        <taxon>Eubacteriales</taxon>
        <taxon>Oscillospiraceae</taxon>
        <taxon>Ruthenibacterium</taxon>
    </lineage>
</organism>
<reference evidence="1" key="2">
    <citation type="submission" date="2021-04" db="EMBL/GenBank/DDBJ databases">
        <authorList>
            <person name="Gilroy R."/>
        </authorList>
    </citation>
    <scope>NUCLEOTIDE SEQUENCE</scope>
    <source>
        <strain evidence="1">5933</strain>
    </source>
</reference>
<dbReference type="Proteomes" id="UP000823918">
    <property type="component" value="Unassembled WGS sequence"/>
</dbReference>
<accession>A0A9D2Q3A3</accession>
<dbReference type="AlphaFoldDB" id="A0A9D2Q3A3"/>
<protein>
    <submittedName>
        <fullName evidence="1">Uncharacterized protein</fullName>
    </submittedName>
</protein>
<evidence type="ECO:0000313" key="1">
    <source>
        <dbReference type="EMBL" id="HJC71179.1"/>
    </source>
</evidence>
<evidence type="ECO:0000313" key="2">
    <source>
        <dbReference type="Proteomes" id="UP000823918"/>
    </source>
</evidence>